<comment type="caution">
    <text evidence="2">The sequence shown here is derived from an EMBL/GenBank/DDBJ whole genome shotgun (WGS) entry which is preliminary data.</text>
</comment>
<dbReference type="NCBIfam" id="TIGR00254">
    <property type="entry name" value="GGDEF"/>
    <property type="match status" value="1"/>
</dbReference>
<dbReference type="Pfam" id="PF00990">
    <property type="entry name" value="GGDEF"/>
    <property type="match status" value="1"/>
</dbReference>
<evidence type="ECO:0000259" key="1">
    <source>
        <dbReference type="PROSITE" id="PS50887"/>
    </source>
</evidence>
<dbReference type="InterPro" id="IPR043128">
    <property type="entry name" value="Rev_trsase/Diguanyl_cyclase"/>
</dbReference>
<sequence length="361" mass="41373">MIIFLLLTMTMLAALLLQSYKKNSSIQYEMRQLIRIREAALDIANRVVNTNHPTDLYQYILDTCLKLIPKAKFGSILMFNSEGLLVAKASVGFNQDEITNFKLKLEESFLYIATEGNPNRTVIINRLEDIVLEKNIVNSGDSGFALRSEVSAPLFINKELVGLLCIDGDENDIFTEQDIYILDYMSNQISIIINNQKLYQEIFYLSKYDSLTNLLNRSCFDKEAALILNSRSLQTENMYFILIDLDNLKEANDTLGHSYGDEVIKTFSMIISNHLGKNELCGRYGGDEFVAILHDDPIPPEEKLEIIKFDFLASQNIFTEEKFVPNFSFGIAAFREGFYSLDTLYRLADMRMYQMKSLKKS</sequence>
<dbReference type="SMART" id="SM00267">
    <property type="entry name" value="GGDEF"/>
    <property type="match status" value="1"/>
</dbReference>
<dbReference type="InterPro" id="IPR003018">
    <property type="entry name" value="GAF"/>
</dbReference>
<dbReference type="Pfam" id="PF13185">
    <property type="entry name" value="GAF_2"/>
    <property type="match status" value="1"/>
</dbReference>
<dbReference type="Gene3D" id="3.30.70.270">
    <property type="match status" value="1"/>
</dbReference>
<dbReference type="CDD" id="cd01949">
    <property type="entry name" value="GGDEF"/>
    <property type="match status" value="1"/>
</dbReference>
<dbReference type="SUPFAM" id="SSF55073">
    <property type="entry name" value="Nucleotide cyclase"/>
    <property type="match status" value="1"/>
</dbReference>
<evidence type="ECO:0000313" key="2">
    <source>
        <dbReference type="EMBL" id="MBR0597708.1"/>
    </source>
</evidence>
<dbReference type="GO" id="GO:0052621">
    <property type="term" value="F:diguanylate cyclase activity"/>
    <property type="evidence" value="ECO:0007669"/>
    <property type="project" value="TreeGrafter"/>
</dbReference>
<name>A0A8J7W223_9FIRM</name>
<reference evidence="2" key="2">
    <citation type="submission" date="2021-04" db="EMBL/GenBank/DDBJ databases">
        <authorList>
            <person name="Liu J."/>
        </authorList>
    </citation>
    <scope>NUCLEOTIDE SEQUENCE</scope>
    <source>
        <strain evidence="2">BAD-6</strain>
    </source>
</reference>
<dbReference type="InterPro" id="IPR029016">
    <property type="entry name" value="GAF-like_dom_sf"/>
</dbReference>
<feature type="domain" description="GGDEF" evidence="1">
    <location>
        <begin position="236"/>
        <end position="361"/>
    </location>
</feature>
<dbReference type="InterPro" id="IPR050469">
    <property type="entry name" value="Diguanylate_Cyclase"/>
</dbReference>
<dbReference type="PANTHER" id="PTHR45138">
    <property type="entry name" value="REGULATORY COMPONENTS OF SENSORY TRANSDUCTION SYSTEM"/>
    <property type="match status" value="1"/>
</dbReference>
<dbReference type="EMBL" id="JAGSND010000004">
    <property type="protein sequence ID" value="MBR0597708.1"/>
    <property type="molecule type" value="Genomic_DNA"/>
</dbReference>
<dbReference type="AlphaFoldDB" id="A0A8J7W223"/>
<reference evidence="2" key="1">
    <citation type="submission" date="2021-04" db="EMBL/GenBank/DDBJ databases">
        <title>Sinoanaerobacter chloroacetimidivorans sp. nov., an obligate anaerobic bacterium isolated from anaerobic sludge.</title>
        <authorList>
            <person name="Bao Y."/>
        </authorList>
    </citation>
    <scope>NUCLEOTIDE SEQUENCE</scope>
    <source>
        <strain evidence="2">BAD-6</strain>
    </source>
</reference>
<dbReference type="InterPro" id="IPR029787">
    <property type="entry name" value="Nucleotide_cyclase"/>
</dbReference>
<dbReference type="PROSITE" id="PS50887">
    <property type="entry name" value="GGDEF"/>
    <property type="match status" value="1"/>
</dbReference>
<protein>
    <submittedName>
        <fullName evidence="2">GGDEF domain-containing protein</fullName>
    </submittedName>
</protein>
<keyword evidence="3" id="KW-1185">Reference proteome</keyword>
<gene>
    <name evidence="2" type="ORF">KCX82_07485</name>
</gene>
<proteinExistence type="predicted"/>
<dbReference type="Proteomes" id="UP000675664">
    <property type="component" value="Unassembled WGS sequence"/>
</dbReference>
<organism evidence="2 3">
    <name type="scientific">Sinanaerobacter chloroacetimidivorans</name>
    <dbReference type="NCBI Taxonomy" id="2818044"/>
    <lineage>
        <taxon>Bacteria</taxon>
        <taxon>Bacillati</taxon>
        <taxon>Bacillota</taxon>
        <taxon>Clostridia</taxon>
        <taxon>Peptostreptococcales</taxon>
        <taxon>Anaerovoracaceae</taxon>
        <taxon>Sinanaerobacter</taxon>
    </lineage>
</organism>
<dbReference type="PANTHER" id="PTHR45138:SF9">
    <property type="entry name" value="DIGUANYLATE CYCLASE DGCM-RELATED"/>
    <property type="match status" value="1"/>
</dbReference>
<dbReference type="InterPro" id="IPR000160">
    <property type="entry name" value="GGDEF_dom"/>
</dbReference>
<dbReference type="Gene3D" id="3.30.450.40">
    <property type="match status" value="1"/>
</dbReference>
<dbReference type="SUPFAM" id="SSF55781">
    <property type="entry name" value="GAF domain-like"/>
    <property type="match status" value="1"/>
</dbReference>
<evidence type="ECO:0000313" key="3">
    <source>
        <dbReference type="Proteomes" id="UP000675664"/>
    </source>
</evidence>
<accession>A0A8J7W223</accession>